<keyword evidence="2" id="KW-1133">Transmembrane helix</keyword>
<dbReference type="STRING" id="1936003.STSP2_02028"/>
<dbReference type="Gene3D" id="3.30.479.30">
    <property type="entry name" value="Band 7 domain"/>
    <property type="match status" value="1"/>
</dbReference>
<feature type="transmembrane region" description="Helical" evidence="2">
    <location>
        <begin position="208"/>
        <end position="232"/>
    </location>
</feature>
<feature type="transmembrane region" description="Helical" evidence="2">
    <location>
        <begin position="38"/>
        <end position="59"/>
    </location>
</feature>
<name>A0A1U9NLM9_9BACT</name>
<dbReference type="GO" id="GO:0016020">
    <property type="term" value="C:membrane"/>
    <property type="evidence" value="ECO:0007669"/>
    <property type="project" value="UniProtKB-SubCell"/>
</dbReference>
<evidence type="ECO:0000256" key="2">
    <source>
        <dbReference type="SAM" id="Phobius"/>
    </source>
</evidence>
<keyword evidence="2" id="KW-0472">Membrane</keyword>
<feature type="transmembrane region" description="Helical" evidence="2">
    <location>
        <begin position="108"/>
        <end position="129"/>
    </location>
</feature>
<organism evidence="4 5">
    <name type="scientific">Anaerohalosphaera lusitana</name>
    <dbReference type="NCBI Taxonomy" id="1936003"/>
    <lineage>
        <taxon>Bacteria</taxon>
        <taxon>Pseudomonadati</taxon>
        <taxon>Planctomycetota</taxon>
        <taxon>Phycisphaerae</taxon>
        <taxon>Sedimentisphaerales</taxon>
        <taxon>Anaerohalosphaeraceae</taxon>
        <taxon>Anaerohalosphaera</taxon>
    </lineage>
</organism>
<proteinExistence type="predicted"/>
<keyword evidence="4" id="KW-0645">Protease</keyword>
<gene>
    <name evidence="4" type="ORF">STSP2_02028</name>
</gene>
<reference evidence="5" key="1">
    <citation type="submission" date="2017-02" db="EMBL/GenBank/DDBJ databases">
        <title>Comparative genomics and description of representatives of a novel lineage of planctomycetes thriving in anoxic sediments.</title>
        <authorList>
            <person name="Spring S."/>
            <person name="Bunk B."/>
            <person name="Sproer C."/>
        </authorList>
    </citation>
    <scope>NUCLEOTIDE SEQUENCE [LARGE SCALE GENOMIC DNA]</scope>
    <source>
        <strain evidence="5">ST-NAGAB-D1</strain>
    </source>
</reference>
<comment type="subcellular location">
    <subcellularLocation>
        <location evidence="1">Membrane</location>
        <topology evidence="1">Single-pass membrane protein</topology>
    </subcellularLocation>
</comment>
<feature type="transmembrane region" description="Helical" evidence="2">
    <location>
        <begin position="12"/>
        <end position="32"/>
    </location>
</feature>
<keyword evidence="5" id="KW-1185">Reference proteome</keyword>
<sequence length="686" mass="75562">MKVSSKRAEHVSIAGLVLSVVFFVTSILVGAINQSFAAHALSWQILGGGLIWLVLIILFHQRSLAEQEKLDMAQMEADSDSGTIFQGGSGRVELMAVHQKRLAVLEKWFLPAFSVVIALYHIGIGIYLATNVPAQQDIDLINPQLAAVFMALVAFLSFLISRFATGMSVENEWRPIRAGGSSFLATAVLAFGLAVCFGFANFRIIGPVFVFGWVIPVLIIVLGVETAIASVLDFYRPRRKGEVLGMSFDSRLLAIFNEPGGFLHTFTSALDYQFGFKVSQTWFYRLLEKAIIPLFLFFVLTLYALSSIVIVNPGEQAIIEHFGSFENGGRLVGPGMTLKLPWPFDQAYVHPTSKIQQISVGFVPLDDDAGPKPLLWGMEHYEEEFNLLTAAQQYGGSGNEGDDGAPPIGLVRAAVPIQYRVNDLKSFMYNHKDAKKTLEAICYREVVKYAAQSTIETDVSSVEGDRESLLGAGRSGAVSYLTDAIQKAANEAELGVEIVFVGLQGVHPPPELAKDYEAEVGAVQDQQTNILLAQAGRNRALTSLAGSIAEAEELYDFARKYAVAKEEDDREAVLEYGEKLKELFLTSEGEIFKKLREAKSYAFEKATLAEATGTRFEGQLKAYQASPEIYRKLQRLIVLEEALQKIRKYVIAADQQDSEVFVLDLKEALTPGLMDMSVDEMLAEDQ</sequence>
<evidence type="ECO:0000313" key="4">
    <source>
        <dbReference type="EMBL" id="AQT68852.1"/>
    </source>
</evidence>
<dbReference type="InterPro" id="IPR001107">
    <property type="entry name" value="Band_7"/>
</dbReference>
<protein>
    <submittedName>
        <fullName evidence="4">FtsH protease regulator HflK</fullName>
    </submittedName>
</protein>
<feature type="transmembrane region" description="Helical" evidence="2">
    <location>
        <begin position="182"/>
        <end position="202"/>
    </location>
</feature>
<dbReference type="Pfam" id="PF01145">
    <property type="entry name" value="Band_7"/>
    <property type="match status" value="1"/>
</dbReference>
<dbReference type="OrthoDB" id="9812991at2"/>
<dbReference type="InterPro" id="IPR036013">
    <property type="entry name" value="Band_7/SPFH_dom_sf"/>
</dbReference>
<evidence type="ECO:0000313" key="5">
    <source>
        <dbReference type="Proteomes" id="UP000189674"/>
    </source>
</evidence>
<feature type="transmembrane region" description="Helical" evidence="2">
    <location>
        <begin position="141"/>
        <end position="161"/>
    </location>
</feature>
<evidence type="ECO:0000256" key="1">
    <source>
        <dbReference type="ARBA" id="ARBA00004167"/>
    </source>
</evidence>
<dbReference type="GO" id="GO:0006508">
    <property type="term" value="P:proteolysis"/>
    <property type="evidence" value="ECO:0007669"/>
    <property type="project" value="UniProtKB-KW"/>
</dbReference>
<feature type="transmembrane region" description="Helical" evidence="2">
    <location>
        <begin position="290"/>
        <end position="311"/>
    </location>
</feature>
<dbReference type="GO" id="GO:0008233">
    <property type="term" value="F:peptidase activity"/>
    <property type="evidence" value="ECO:0007669"/>
    <property type="project" value="UniProtKB-KW"/>
</dbReference>
<dbReference type="EMBL" id="CP019791">
    <property type="protein sequence ID" value="AQT68852.1"/>
    <property type="molecule type" value="Genomic_DNA"/>
</dbReference>
<accession>A0A1U9NLM9</accession>
<dbReference type="Proteomes" id="UP000189674">
    <property type="component" value="Chromosome"/>
</dbReference>
<keyword evidence="2" id="KW-0812">Transmembrane</keyword>
<feature type="domain" description="Band 7" evidence="3">
    <location>
        <begin position="310"/>
        <end position="534"/>
    </location>
</feature>
<dbReference type="KEGG" id="alus:STSP2_02028"/>
<keyword evidence="4" id="KW-0378">Hydrolase</keyword>
<dbReference type="RefSeq" id="WP_146662191.1">
    <property type="nucleotide sequence ID" value="NZ_CP019791.1"/>
</dbReference>
<evidence type="ECO:0000259" key="3">
    <source>
        <dbReference type="Pfam" id="PF01145"/>
    </source>
</evidence>
<dbReference type="AlphaFoldDB" id="A0A1U9NLM9"/>